<evidence type="ECO:0000256" key="1">
    <source>
        <dbReference type="SAM" id="MobiDB-lite"/>
    </source>
</evidence>
<feature type="signal peptide" evidence="2">
    <location>
        <begin position="1"/>
        <end position="16"/>
    </location>
</feature>
<evidence type="ECO:0000313" key="4">
    <source>
        <dbReference type="Proteomes" id="UP000434172"/>
    </source>
</evidence>
<comment type="caution">
    <text evidence="3">The sequence shown here is derived from an EMBL/GenBank/DDBJ whole genome shotgun (WGS) entry which is preliminary data.</text>
</comment>
<evidence type="ECO:0000256" key="2">
    <source>
        <dbReference type="SAM" id="SignalP"/>
    </source>
</evidence>
<dbReference type="EMBL" id="WOWK01000085">
    <property type="protein sequence ID" value="KAF0320271.1"/>
    <property type="molecule type" value="Genomic_DNA"/>
</dbReference>
<feature type="compositionally biased region" description="Gly residues" evidence="1">
    <location>
        <begin position="52"/>
        <end position="61"/>
    </location>
</feature>
<keyword evidence="4" id="KW-1185">Reference proteome</keyword>
<dbReference type="AlphaFoldDB" id="A0A8H3W6W2"/>
<gene>
    <name evidence="3" type="ORF">GQ607_012533</name>
</gene>
<keyword evidence="2" id="KW-0732">Signal</keyword>
<evidence type="ECO:0000313" key="3">
    <source>
        <dbReference type="EMBL" id="KAF0320271.1"/>
    </source>
</evidence>
<dbReference type="Proteomes" id="UP000434172">
    <property type="component" value="Unassembled WGS sequence"/>
</dbReference>
<reference evidence="3 4" key="1">
    <citation type="submission" date="2019-12" db="EMBL/GenBank/DDBJ databases">
        <title>A genome sequence resource for the geographically widespread anthracnose pathogen Colletotrichum asianum.</title>
        <authorList>
            <person name="Meng Y."/>
        </authorList>
    </citation>
    <scope>NUCLEOTIDE SEQUENCE [LARGE SCALE GENOMIC DNA]</scope>
    <source>
        <strain evidence="3 4">ICMP 18580</strain>
    </source>
</reference>
<accession>A0A8H3W6W2</accession>
<dbReference type="OrthoDB" id="4845379at2759"/>
<feature type="chain" id="PRO_5034897440" evidence="2">
    <location>
        <begin position="17"/>
        <end position="104"/>
    </location>
</feature>
<organism evidence="3 4">
    <name type="scientific">Colletotrichum asianum</name>
    <dbReference type="NCBI Taxonomy" id="702518"/>
    <lineage>
        <taxon>Eukaryota</taxon>
        <taxon>Fungi</taxon>
        <taxon>Dikarya</taxon>
        <taxon>Ascomycota</taxon>
        <taxon>Pezizomycotina</taxon>
        <taxon>Sordariomycetes</taxon>
        <taxon>Hypocreomycetidae</taxon>
        <taxon>Glomerellales</taxon>
        <taxon>Glomerellaceae</taxon>
        <taxon>Colletotrichum</taxon>
        <taxon>Colletotrichum gloeosporioides species complex</taxon>
    </lineage>
</organism>
<protein>
    <submittedName>
        <fullName evidence="3">Uncharacterized protein</fullName>
    </submittedName>
</protein>
<proteinExistence type="predicted"/>
<sequence length="104" mass="11160">MKLFLPLLMFAAAAYAASPETLMEFQMDLRDPYNPLTLRGHPPDCGDENEGENGGPVGDNGGSPSPGQGSSGRYNVCCRYNGQHNKCICLARCRADCNSGICLM</sequence>
<feature type="region of interest" description="Disordered" evidence="1">
    <location>
        <begin position="38"/>
        <end position="70"/>
    </location>
</feature>
<name>A0A8H3W6W2_9PEZI</name>